<feature type="chain" id="PRO_5013695280" description="PKD domain-containing protein" evidence="2">
    <location>
        <begin position="26"/>
        <end position="334"/>
    </location>
</feature>
<comment type="caution">
    <text evidence="4">The sequence shown here is derived from an EMBL/GenBank/DDBJ whole genome shotgun (WGS) entry which is preliminary data.</text>
</comment>
<reference evidence="5" key="1">
    <citation type="submission" date="2017-09" db="EMBL/GenBank/DDBJ databases">
        <title>Depth-based differentiation of microbial function through sediment-hosted aquifers and enrichment of novel symbionts in the deep terrestrial subsurface.</title>
        <authorList>
            <person name="Probst A.J."/>
            <person name="Ladd B."/>
            <person name="Jarett J.K."/>
            <person name="Geller-Mcgrath D.E."/>
            <person name="Sieber C.M.K."/>
            <person name="Emerson J.B."/>
            <person name="Anantharaman K."/>
            <person name="Thomas B.C."/>
            <person name="Malmstrom R."/>
            <person name="Stieglmeier M."/>
            <person name="Klingl A."/>
            <person name="Woyke T."/>
            <person name="Ryan C.M."/>
            <person name="Banfield J.F."/>
        </authorList>
    </citation>
    <scope>NUCLEOTIDE SEQUENCE [LARGE SCALE GENOMIC DNA]</scope>
</reference>
<keyword evidence="2" id="KW-0732">Signal</keyword>
<accession>A0A2H0VAE5</accession>
<dbReference type="AlphaFoldDB" id="A0A2H0VAE5"/>
<organism evidence="4 5">
    <name type="scientific">Candidatus Doudnabacteria bacterium CG10_big_fil_rev_8_21_14_0_10_42_18</name>
    <dbReference type="NCBI Taxonomy" id="1974552"/>
    <lineage>
        <taxon>Bacteria</taxon>
        <taxon>Candidatus Doudnaibacteriota</taxon>
    </lineage>
</organism>
<proteinExistence type="predicted"/>
<sequence length="334" mass="35252">MFNKVKPLLLTISLVWAAQFTVAQASPHALGSNIITPEGTVYTITKENNQIVKRPYTSPGAFLSFSYNTWDTIVGASADDMSLPVGSFIAPQDGKIVCSDRGNDKGTCYLITNGKKAGFTSANIFTQLGYNFNFVIFGDVSFLPSTENIDTPTAPHNPGSLINKDGTVYLVVNNGLLGLPNWNTLESWGYLPTDIIPANSADRNLSVVGTLVPKQPEQISPTNVEPVAPTNSAPVSSMTATSPEITGSTSAQVGVSNSYFFRSTAKDGSYDGGLITYTVNWGDGTITNSSVGFPSGVSHNASHTWTNAGTYQIYVTATPALGSPASGILSVTVN</sequence>
<dbReference type="Gene3D" id="2.60.40.10">
    <property type="entry name" value="Immunoglobulins"/>
    <property type="match status" value="1"/>
</dbReference>
<dbReference type="Proteomes" id="UP000230922">
    <property type="component" value="Unassembled WGS sequence"/>
</dbReference>
<evidence type="ECO:0000313" key="5">
    <source>
        <dbReference type="Proteomes" id="UP000230922"/>
    </source>
</evidence>
<evidence type="ECO:0000313" key="4">
    <source>
        <dbReference type="EMBL" id="PIR96072.1"/>
    </source>
</evidence>
<dbReference type="InterPro" id="IPR035986">
    <property type="entry name" value="PKD_dom_sf"/>
</dbReference>
<dbReference type="EMBL" id="PFAK01000050">
    <property type="protein sequence ID" value="PIR96072.1"/>
    <property type="molecule type" value="Genomic_DNA"/>
</dbReference>
<evidence type="ECO:0000259" key="3">
    <source>
        <dbReference type="PROSITE" id="PS50093"/>
    </source>
</evidence>
<dbReference type="PROSITE" id="PS50093">
    <property type="entry name" value="PKD"/>
    <property type="match status" value="1"/>
</dbReference>
<evidence type="ECO:0000256" key="1">
    <source>
        <dbReference type="SAM" id="MobiDB-lite"/>
    </source>
</evidence>
<protein>
    <recommendedName>
        <fullName evidence="3">PKD domain-containing protein</fullName>
    </recommendedName>
</protein>
<feature type="signal peptide" evidence="2">
    <location>
        <begin position="1"/>
        <end position="25"/>
    </location>
</feature>
<gene>
    <name evidence="4" type="ORF">COT92_03105</name>
</gene>
<feature type="domain" description="PKD" evidence="3">
    <location>
        <begin position="272"/>
        <end position="334"/>
    </location>
</feature>
<dbReference type="SUPFAM" id="SSF49299">
    <property type="entry name" value="PKD domain"/>
    <property type="match status" value="1"/>
</dbReference>
<dbReference type="InterPro" id="IPR000601">
    <property type="entry name" value="PKD_dom"/>
</dbReference>
<name>A0A2H0VAE5_9BACT</name>
<dbReference type="CDD" id="cd00146">
    <property type="entry name" value="PKD"/>
    <property type="match status" value="1"/>
</dbReference>
<feature type="region of interest" description="Disordered" evidence="1">
    <location>
        <begin position="217"/>
        <end position="245"/>
    </location>
</feature>
<evidence type="ECO:0000256" key="2">
    <source>
        <dbReference type="SAM" id="SignalP"/>
    </source>
</evidence>
<dbReference type="InterPro" id="IPR013783">
    <property type="entry name" value="Ig-like_fold"/>
</dbReference>